<keyword evidence="1" id="KW-0677">Repeat</keyword>
<feature type="region of interest" description="Disordered" evidence="3">
    <location>
        <begin position="669"/>
        <end position="731"/>
    </location>
</feature>
<evidence type="ECO:0000256" key="2">
    <source>
        <dbReference type="PROSITE-ProRule" id="PRU00117"/>
    </source>
</evidence>
<proteinExistence type="predicted"/>
<feature type="domain" description="K Homology" evidence="4">
    <location>
        <begin position="128"/>
        <end position="200"/>
    </location>
</feature>
<feature type="domain" description="K Homology" evidence="4">
    <location>
        <begin position="578"/>
        <end position="651"/>
    </location>
</feature>
<dbReference type="InterPro" id="IPR047275">
    <property type="entry name" value="KH-I_NOVA_rpt1"/>
</dbReference>
<comment type="caution">
    <text evidence="5">The sequence shown here is derived from an EMBL/GenBank/DDBJ whole genome shotgun (WGS) entry which is preliminary data.</text>
</comment>
<keyword evidence="2" id="KW-0694">RNA-binding</keyword>
<evidence type="ECO:0000313" key="6">
    <source>
        <dbReference type="Proteomes" id="UP001651158"/>
    </source>
</evidence>
<dbReference type="CDD" id="cd22435">
    <property type="entry name" value="KH-I_NOVA_rpt1"/>
    <property type="match status" value="1"/>
</dbReference>
<dbReference type="PROSITE" id="PS50084">
    <property type="entry name" value="KH_TYPE_1"/>
    <property type="match status" value="3"/>
</dbReference>
<reference evidence="5 6" key="1">
    <citation type="journal article" date="2022" name="Front. Cell. Infect. Microbiol.">
        <title>The Genomes of Two Strains of Taenia crassiceps the Animal Model for the Study of Human Cysticercosis.</title>
        <authorList>
            <person name="Bobes R.J."/>
            <person name="Estrada K."/>
            <person name="Rios-Valencia D.G."/>
            <person name="Calderon-Gallegos A."/>
            <person name="de la Torre P."/>
            <person name="Carrero J.C."/>
            <person name="Sanchez-Flores A."/>
            <person name="Laclette J.P."/>
        </authorList>
    </citation>
    <scope>NUCLEOTIDE SEQUENCE [LARGE SCALE GENOMIC DNA]</scope>
    <source>
        <strain evidence="5">WFUcys</strain>
    </source>
</reference>
<keyword evidence="6" id="KW-1185">Reference proteome</keyword>
<dbReference type="Pfam" id="PF00013">
    <property type="entry name" value="KH_1"/>
    <property type="match status" value="3"/>
</dbReference>
<dbReference type="EMBL" id="JAKROA010000004">
    <property type="protein sequence ID" value="KAL5108215.1"/>
    <property type="molecule type" value="Genomic_DNA"/>
</dbReference>
<dbReference type="CDD" id="cd22436">
    <property type="entry name" value="KH-I_NOVA_rpt2"/>
    <property type="match status" value="1"/>
</dbReference>
<evidence type="ECO:0000256" key="3">
    <source>
        <dbReference type="SAM" id="MobiDB-lite"/>
    </source>
</evidence>
<feature type="domain" description="K Homology" evidence="4">
    <location>
        <begin position="37"/>
        <end position="110"/>
    </location>
</feature>
<protein>
    <recommendedName>
        <fullName evidence="4">K Homology domain-containing protein</fullName>
    </recommendedName>
</protein>
<dbReference type="SMART" id="SM00322">
    <property type="entry name" value="KH"/>
    <property type="match status" value="3"/>
</dbReference>
<dbReference type="SUPFAM" id="SSF54791">
    <property type="entry name" value="Eukaryotic type KH-domain (KH-domain type I)"/>
    <property type="match status" value="3"/>
</dbReference>
<dbReference type="InterPro" id="IPR004088">
    <property type="entry name" value="KH_dom_type_1"/>
</dbReference>
<dbReference type="Gene3D" id="3.30.1370.10">
    <property type="entry name" value="K Homology domain, type 1"/>
    <property type="match status" value="3"/>
</dbReference>
<accession>A0ABR4QEX8</accession>
<feature type="compositionally biased region" description="Basic and acidic residues" evidence="3">
    <location>
        <begin position="12"/>
        <end position="24"/>
    </location>
</feature>
<feature type="compositionally biased region" description="Pro residues" evidence="3">
    <location>
        <begin position="721"/>
        <end position="731"/>
    </location>
</feature>
<gene>
    <name evidence="5" type="ORF">TcWFU_009738</name>
</gene>
<dbReference type="Proteomes" id="UP001651158">
    <property type="component" value="Unassembled WGS sequence"/>
</dbReference>
<dbReference type="InterPro" id="IPR004087">
    <property type="entry name" value="KH_dom"/>
</dbReference>
<dbReference type="PANTHER" id="PTHR10288">
    <property type="entry name" value="KH DOMAIN CONTAINING RNA BINDING PROTEIN"/>
    <property type="match status" value="1"/>
</dbReference>
<feature type="region of interest" description="Disordered" evidence="3">
    <location>
        <begin position="1"/>
        <end position="29"/>
    </location>
</feature>
<evidence type="ECO:0000313" key="5">
    <source>
        <dbReference type="EMBL" id="KAL5108215.1"/>
    </source>
</evidence>
<dbReference type="InterPro" id="IPR047276">
    <property type="entry name" value="KH-I_NOVA_rpt2"/>
</dbReference>
<organism evidence="5 6">
    <name type="scientific">Taenia crassiceps</name>
    <dbReference type="NCBI Taxonomy" id="6207"/>
    <lineage>
        <taxon>Eukaryota</taxon>
        <taxon>Metazoa</taxon>
        <taxon>Spiralia</taxon>
        <taxon>Lophotrochozoa</taxon>
        <taxon>Platyhelminthes</taxon>
        <taxon>Cestoda</taxon>
        <taxon>Eucestoda</taxon>
        <taxon>Cyclophyllidea</taxon>
        <taxon>Taeniidae</taxon>
        <taxon>Taenia</taxon>
    </lineage>
</organism>
<evidence type="ECO:0000256" key="1">
    <source>
        <dbReference type="ARBA" id="ARBA00022737"/>
    </source>
</evidence>
<name>A0ABR4QEX8_9CEST</name>
<dbReference type="InterPro" id="IPR036612">
    <property type="entry name" value="KH_dom_type_1_sf"/>
</dbReference>
<evidence type="ECO:0000259" key="4">
    <source>
        <dbReference type="SMART" id="SM00322"/>
    </source>
</evidence>
<sequence length="731" mass="74995">MTGSNSGSDDSNESRKRHSDDHFESGCSSKRPNCGASTVHLKVLIPSIAAGAVIGKDGEAIERIQKESGAKVKMSKRNDFYPGTLERVCLIVGTLEAVTSTHSFVMERIYEKPDTTIQSTDGRAVLERHKQVKILVPNSTAGMIIGKNGTYIQEIKERSEAYVQISQKSREFSLPERCVIVAGELHQMRAAMDLILAVIASDPQSSSCPNLSYADVRGPVSSVYPTGSPYAFPFISTNTGNLLLRPDASSLAAAAAAAANPYLVGPLTAPLNPMDAAILLQLVNNCDQLSVLQQQQQQQQHNAALNAFLHIGGGSGGGGLASATSAVVTANHNVHAHPHHHQQQQQQASSASPLVTAAANSLGSFCSNPTFLPAAAMFDSIVPSAAAAVAAAAGPQARMTSHYLGGRRAGAFAGASAYPPVATAATTQLCPFVPLQTAAFASPSPPSSVTPDTPALQTAVALAAVASANSRTTSATASSATAPQGAEALGIFDTGQRSGGGGSGTEVEIAAASAPPTGLWEDCKSDAGQQPPTYLTASAATLMGLYASATAMANSNAIVTPTTGAQLLRSSVGGASGLLYTREILVPESLIGRISGPQGRLLLDLQTQTNTLIQVSSKGVLVSGLQSRVISISGEQMNANYAAAVIENTITIEQLNQHASALHAPLRRPYEESGGGYPIQGPGKSNGVFGPDNSGGGGGSSSGDYGPVEGVTSAGTCPTQPSQPPPKQPAF</sequence>